<dbReference type="RefSeq" id="XP_019863357.1">
    <property type="nucleotide sequence ID" value="XM_020007798.1"/>
</dbReference>
<protein>
    <recommendedName>
        <fullName evidence="1">Death domain-containing protein</fullName>
    </recommendedName>
</protein>
<evidence type="ECO:0000313" key="2">
    <source>
        <dbReference type="EnsemblMetazoa" id="XP_019863357.1"/>
    </source>
</evidence>
<dbReference type="PROSITE" id="PS50017">
    <property type="entry name" value="DEATH_DOMAIN"/>
    <property type="match status" value="1"/>
</dbReference>
<sequence length="238" mass="27207">MSLCIYENYCIDIINRYTHLEIHFRGYKKSCPQIVTEVRELLRKVIKKSSENLKVEKDKNFIFAFKCPNKITCIVQEKGKAKDKASTQCTECFPQCYVLDLENDDSYRCWFSDQMSSPGAKTSVDGPPTKRYRIQTNELLGISDLVDILDLLKKHGYSSVSYYDLGLHLGLLSTTLDVIEANNKDVRAALRKCLTAWLQQVDNVKSKGVPTYDTLIQTLRKMGENAVADGIERELKMN</sequence>
<dbReference type="InterPro" id="IPR011029">
    <property type="entry name" value="DEATH-like_dom_sf"/>
</dbReference>
<dbReference type="GO" id="GO:0007165">
    <property type="term" value="P:signal transduction"/>
    <property type="evidence" value="ECO:0007669"/>
    <property type="project" value="InterPro"/>
</dbReference>
<evidence type="ECO:0000313" key="3">
    <source>
        <dbReference type="Proteomes" id="UP000007879"/>
    </source>
</evidence>
<dbReference type="SUPFAM" id="SSF47986">
    <property type="entry name" value="DEATH domain"/>
    <property type="match status" value="1"/>
</dbReference>
<dbReference type="CDD" id="cd01670">
    <property type="entry name" value="Death"/>
    <property type="match status" value="1"/>
</dbReference>
<evidence type="ECO:0000259" key="1">
    <source>
        <dbReference type="PROSITE" id="PS50017"/>
    </source>
</evidence>
<organism evidence="2 3">
    <name type="scientific">Amphimedon queenslandica</name>
    <name type="common">Sponge</name>
    <dbReference type="NCBI Taxonomy" id="400682"/>
    <lineage>
        <taxon>Eukaryota</taxon>
        <taxon>Metazoa</taxon>
        <taxon>Porifera</taxon>
        <taxon>Demospongiae</taxon>
        <taxon>Heteroscleromorpha</taxon>
        <taxon>Haplosclerida</taxon>
        <taxon>Niphatidae</taxon>
        <taxon>Amphimedon</taxon>
    </lineage>
</organism>
<dbReference type="Proteomes" id="UP000007879">
    <property type="component" value="Unassembled WGS sequence"/>
</dbReference>
<proteinExistence type="predicted"/>
<dbReference type="GeneID" id="109592319"/>
<reference evidence="3" key="1">
    <citation type="journal article" date="2010" name="Nature">
        <title>The Amphimedon queenslandica genome and the evolution of animal complexity.</title>
        <authorList>
            <person name="Srivastava M."/>
            <person name="Simakov O."/>
            <person name="Chapman J."/>
            <person name="Fahey B."/>
            <person name="Gauthier M.E."/>
            <person name="Mitros T."/>
            <person name="Richards G.S."/>
            <person name="Conaco C."/>
            <person name="Dacre M."/>
            <person name="Hellsten U."/>
            <person name="Larroux C."/>
            <person name="Putnam N.H."/>
            <person name="Stanke M."/>
            <person name="Adamska M."/>
            <person name="Darling A."/>
            <person name="Degnan S.M."/>
            <person name="Oakley T.H."/>
            <person name="Plachetzki D.C."/>
            <person name="Zhai Y."/>
            <person name="Adamski M."/>
            <person name="Calcino A."/>
            <person name="Cummins S.F."/>
            <person name="Goodstein D.M."/>
            <person name="Harris C."/>
            <person name="Jackson D.J."/>
            <person name="Leys S.P."/>
            <person name="Shu S."/>
            <person name="Woodcroft B.J."/>
            <person name="Vervoort M."/>
            <person name="Kosik K.S."/>
            <person name="Manning G."/>
            <person name="Degnan B.M."/>
            <person name="Rokhsar D.S."/>
        </authorList>
    </citation>
    <scope>NUCLEOTIDE SEQUENCE [LARGE SCALE GENOMIC DNA]</scope>
</reference>
<dbReference type="Gene3D" id="1.10.533.10">
    <property type="entry name" value="Death Domain, Fas"/>
    <property type="match status" value="1"/>
</dbReference>
<accession>A0AAN0K1F7</accession>
<dbReference type="InterPro" id="IPR000488">
    <property type="entry name" value="Death_dom"/>
</dbReference>
<dbReference type="AlphaFoldDB" id="A0AAN0K1F7"/>
<dbReference type="EnsemblMetazoa" id="XM_020007798.1">
    <property type="protein sequence ID" value="XP_019863357.1"/>
    <property type="gene ID" value="LOC109592319"/>
</dbReference>
<name>A0AAN0K1F7_AMPQE</name>
<keyword evidence="3" id="KW-1185">Reference proteome</keyword>
<dbReference type="Pfam" id="PF00531">
    <property type="entry name" value="Death"/>
    <property type="match status" value="1"/>
</dbReference>
<feature type="domain" description="Death" evidence="1">
    <location>
        <begin position="161"/>
        <end position="235"/>
    </location>
</feature>
<reference evidence="2" key="2">
    <citation type="submission" date="2024-06" db="UniProtKB">
        <authorList>
            <consortium name="EnsemblMetazoa"/>
        </authorList>
    </citation>
    <scope>IDENTIFICATION</scope>
</reference>
<dbReference type="KEGG" id="aqu:109592319"/>